<dbReference type="InterPro" id="IPR014710">
    <property type="entry name" value="RmlC-like_jellyroll"/>
</dbReference>
<keyword evidence="6" id="KW-0808">Transferase</keyword>
<dbReference type="PROSITE" id="PS50109">
    <property type="entry name" value="HIS_KIN"/>
    <property type="match status" value="1"/>
</dbReference>
<dbReference type="InterPro" id="IPR036890">
    <property type="entry name" value="HATPase_C_sf"/>
</dbReference>
<dbReference type="PRINTS" id="PR00344">
    <property type="entry name" value="BCTRLSENSOR"/>
</dbReference>
<dbReference type="Pfam" id="PF02518">
    <property type="entry name" value="HATPase_c"/>
    <property type="match status" value="1"/>
</dbReference>
<evidence type="ECO:0000256" key="2">
    <source>
        <dbReference type="ARBA" id="ARBA00012438"/>
    </source>
</evidence>
<reference evidence="6 7" key="2">
    <citation type="submission" date="2015-01" db="EMBL/GenBank/DDBJ databases">
        <authorList>
            <consortium name="NBRP consortium"/>
            <person name="Sawabe T."/>
            <person name="Meirelles P."/>
            <person name="Feng G."/>
            <person name="Sayaka M."/>
            <person name="Hattori M."/>
            <person name="Ohkuma M."/>
        </authorList>
    </citation>
    <scope>NUCLEOTIDE SEQUENCE [LARGE SCALE GENOMIC DNA]</scope>
    <source>
        <strain evidence="7">JCM 19241</strain>
    </source>
</reference>
<dbReference type="Gene3D" id="1.10.287.130">
    <property type="match status" value="1"/>
</dbReference>
<dbReference type="InterPro" id="IPR005467">
    <property type="entry name" value="His_kinase_dom"/>
</dbReference>
<dbReference type="PROSITE" id="PS50042">
    <property type="entry name" value="CNMP_BINDING_3"/>
    <property type="match status" value="1"/>
</dbReference>
<dbReference type="CDD" id="cd00038">
    <property type="entry name" value="CAP_ED"/>
    <property type="match status" value="1"/>
</dbReference>
<dbReference type="GO" id="GO:0000155">
    <property type="term" value="F:phosphorelay sensor kinase activity"/>
    <property type="evidence" value="ECO:0007669"/>
    <property type="project" value="InterPro"/>
</dbReference>
<evidence type="ECO:0000313" key="7">
    <source>
        <dbReference type="Proteomes" id="UP000031666"/>
    </source>
</evidence>
<dbReference type="SUPFAM" id="SSF51206">
    <property type="entry name" value="cAMP-binding domain-like"/>
    <property type="match status" value="1"/>
</dbReference>
<dbReference type="PANTHER" id="PTHR43065">
    <property type="entry name" value="SENSOR HISTIDINE KINASE"/>
    <property type="match status" value="1"/>
</dbReference>
<name>A0A0B8QED5_9VIBR</name>
<dbReference type="SMART" id="SM00387">
    <property type="entry name" value="HATPase_c"/>
    <property type="match status" value="1"/>
</dbReference>
<comment type="caution">
    <text evidence="6">The sequence shown here is derived from an EMBL/GenBank/DDBJ whole genome shotgun (WGS) entry which is preliminary data.</text>
</comment>
<dbReference type="InterPro" id="IPR004358">
    <property type="entry name" value="Sig_transdc_His_kin-like_C"/>
</dbReference>
<keyword evidence="6" id="KW-0418">Kinase</keyword>
<dbReference type="InterPro" id="IPR003661">
    <property type="entry name" value="HisK_dim/P_dom"/>
</dbReference>
<evidence type="ECO:0000259" key="5">
    <source>
        <dbReference type="PROSITE" id="PS50109"/>
    </source>
</evidence>
<accession>A0A0B8QED5</accession>
<feature type="domain" description="Cyclic nucleotide-binding" evidence="4">
    <location>
        <begin position="63"/>
        <end position="164"/>
    </location>
</feature>
<dbReference type="SUPFAM" id="SSF47384">
    <property type="entry name" value="Homodimeric domain of signal transducing histidine kinase"/>
    <property type="match status" value="1"/>
</dbReference>
<organism evidence="6 7">
    <name type="scientific">Vibrio ishigakensis</name>
    <dbReference type="NCBI Taxonomy" id="1481914"/>
    <lineage>
        <taxon>Bacteria</taxon>
        <taxon>Pseudomonadati</taxon>
        <taxon>Pseudomonadota</taxon>
        <taxon>Gammaproteobacteria</taxon>
        <taxon>Vibrionales</taxon>
        <taxon>Vibrionaceae</taxon>
        <taxon>Vibrio</taxon>
    </lineage>
</organism>
<dbReference type="Gene3D" id="2.60.120.10">
    <property type="entry name" value="Jelly Rolls"/>
    <property type="match status" value="1"/>
</dbReference>
<keyword evidence="3" id="KW-0597">Phosphoprotein</keyword>
<feature type="domain" description="Histidine kinase" evidence="5">
    <location>
        <begin position="208"/>
        <end position="495"/>
    </location>
</feature>
<dbReference type="PANTHER" id="PTHR43065:SF48">
    <property type="entry name" value="HISTIDINE KINASE"/>
    <property type="match status" value="1"/>
</dbReference>
<comment type="catalytic activity">
    <reaction evidence="1">
        <text>ATP + protein L-histidine = ADP + protein N-phospho-L-histidine.</text>
        <dbReference type="EC" id="2.7.13.3"/>
    </reaction>
</comment>
<dbReference type="EMBL" id="BBSC01000004">
    <property type="protein sequence ID" value="GAM75362.1"/>
    <property type="molecule type" value="Genomic_DNA"/>
</dbReference>
<dbReference type="STRING" id="1481914.JCM19241_3274"/>
<sequence length="503" mass="56509">MAGFWLNSRQPTYHQAHIDRRIHDYRQDFIKDYHSINDEELSEKVCTALEEFFSKGDETRAIRQYSPSHLLTREGESNEFLWFITKGEVALYKKDEHGKSREVIRHTKGGIIGGMSFVTGEKSFSTAITLSPTKVIKLGKKTFTEVMHSNSALLPLFTNLLLRHANRRLQRSIHTKMRLQHTYESLAAAQAQLVENEKMVVLGQLVAGVAHELNNPVAAILRSSDTLKSEFSRDTEAFHPLSKQLGIEVLKRALQSNPIPTSTLRKEANQIVDLVGDKQMARKLVAMGLTDKIEELSSQSTSLTTLLNELDYFHTCGATLRSINVCSERIANMVKSLKSYSRSDEESVQTVDIHEGLEDTLVIFENKLKKLKLTKDYQSLPITECQPIALQQIWTNLVANAIDAMPEKGELTVRTALKDDALIEISFEDNGCGIPPELQARIFDLNYTTKTEGDFGLGIGLSVCQQIIHRHSGSIRVESTPNIGTKMIVTLPLKQANNENNYG</sequence>
<reference evidence="6 7" key="1">
    <citation type="submission" date="2015-01" db="EMBL/GenBank/DDBJ databases">
        <title>Vibrio sp. C94 JCM 19241 whole genome shotgun sequence.</title>
        <authorList>
            <person name="Sawabe T."/>
            <person name="Meirelles P."/>
            <person name="Feng G."/>
            <person name="Sayaka M."/>
            <person name="Hattori M."/>
            <person name="Ohkuma M."/>
        </authorList>
    </citation>
    <scope>NUCLEOTIDE SEQUENCE [LARGE SCALE GENOMIC DNA]</scope>
    <source>
        <strain evidence="7">JCM 19241</strain>
    </source>
</reference>
<dbReference type="SMART" id="SM00100">
    <property type="entry name" value="cNMP"/>
    <property type="match status" value="1"/>
</dbReference>
<dbReference type="InterPro" id="IPR018490">
    <property type="entry name" value="cNMP-bd_dom_sf"/>
</dbReference>
<dbReference type="Pfam" id="PF00027">
    <property type="entry name" value="cNMP_binding"/>
    <property type="match status" value="1"/>
</dbReference>
<dbReference type="Gene3D" id="3.30.565.10">
    <property type="entry name" value="Histidine kinase-like ATPase, C-terminal domain"/>
    <property type="match status" value="1"/>
</dbReference>
<dbReference type="CDD" id="cd00082">
    <property type="entry name" value="HisKA"/>
    <property type="match status" value="1"/>
</dbReference>
<dbReference type="InterPro" id="IPR003594">
    <property type="entry name" value="HATPase_dom"/>
</dbReference>
<dbReference type="SUPFAM" id="SSF55874">
    <property type="entry name" value="ATPase domain of HSP90 chaperone/DNA topoisomerase II/histidine kinase"/>
    <property type="match status" value="1"/>
</dbReference>
<dbReference type="AlphaFoldDB" id="A0A0B8QED5"/>
<proteinExistence type="predicted"/>
<protein>
    <recommendedName>
        <fullName evidence="2">histidine kinase</fullName>
        <ecNumber evidence="2">2.7.13.3</ecNumber>
    </recommendedName>
</protein>
<dbReference type="EC" id="2.7.13.3" evidence="2"/>
<dbReference type="InterPro" id="IPR000595">
    <property type="entry name" value="cNMP-bd_dom"/>
</dbReference>
<evidence type="ECO:0000313" key="6">
    <source>
        <dbReference type="EMBL" id="GAM75362.1"/>
    </source>
</evidence>
<evidence type="ECO:0000256" key="1">
    <source>
        <dbReference type="ARBA" id="ARBA00000085"/>
    </source>
</evidence>
<dbReference type="Proteomes" id="UP000031666">
    <property type="component" value="Unassembled WGS sequence"/>
</dbReference>
<evidence type="ECO:0000256" key="3">
    <source>
        <dbReference type="ARBA" id="ARBA00022553"/>
    </source>
</evidence>
<gene>
    <name evidence="6" type="ORF">JCM19241_3274</name>
</gene>
<dbReference type="InterPro" id="IPR036097">
    <property type="entry name" value="HisK_dim/P_sf"/>
</dbReference>
<evidence type="ECO:0000259" key="4">
    <source>
        <dbReference type="PROSITE" id="PS50042"/>
    </source>
</evidence>